<name>A0A6C0GQA9_9BACT</name>
<sequence length="244" mass="26978">MKVFTAGLLLYLMAYPAFSQQISNVRATADSAFVTILYDLQGTIEGQLFTVELYGSHNEYNSPLLYVTGEVGNKIKAGKNKKMVWQTRELNNFEGDITFDVRAELAFSPFAVKSPGKTSGYKRGKTYQIEWAGGLTSDKVNVELYRNDVKISSITSTANKGKHSWNVPDKSKPGGNYQLRVSSEANPDNFSLSRKFSIRRRIPLLAKVLPFALVGAGAYIILNQDSGPPPPPQKILLPEPDVPQ</sequence>
<dbReference type="InterPro" id="IPR018466">
    <property type="entry name" value="Kre9/Knh1-like_N"/>
</dbReference>
<gene>
    <name evidence="5" type="ORF">GXP67_25680</name>
</gene>
<feature type="chain" id="PRO_5025398461" description="Yeast cell wall synthesis Kre9/Knh1-like N-terminal domain-containing protein" evidence="3">
    <location>
        <begin position="20"/>
        <end position="244"/>
    </location>
</feature>
<dbReference type="AlphaFoldDB" id="A0A6C0GQA9"/>
<evidence type="ECO:0000256" key="2">
    <source>
        <dbReference type="SAM" id="MobiDB-lite"/>
    </source>
</evidence>
<dbReference type="Pfam" id="PF10342">
    <property type="entry name" value="Kre9_KNH"/>
    <property type="match status" value="1"/>
</dbReference>
<evidence type="ECO:0000313" key="5">
    <source>
        <dbReference type="EMBL" id="QHT69793.1"/>
    </source>
</evidence>
<protein>
    <recommendedName>
        <fullName evidence="4">Yeast cell wall synthesis Kre9/Knh1-like N-terminal domain-containing protein</fullName>
    </recommendedName>
</protein>
<evidence type="ECO:0000259" key="4">
    <source>
        <dbReference type="Pfam" id="PF10342"/>
    </source>
</evidence>
<feature type="region of interest" description="Disordered" evidence="2">
    <location>
        <begin position="225"/>
        <end position="244"/>
    </location>
</feature>
<proteinExistence type="predicted"/>
<keyword evidence="6" id="KW-1185">Reference proteome</keyword>
<accession>A0A6C0GQA9</accession>
<reference evidence="5 6" key="1">
    <citation type="submission" date="2020-01" db="EMBL/GenBank/DDBJ databases">
        <authorList>
            <person name="Kim M.K."/>
        </authorList>
    </citation>
    <scope>NUCLEOTIDE SEQUENCE [LARGE SCALE GENOMIC DNA]</scope>
    <source>
        <strain evidence="5 6">172606-1</strain>
    </source>
</reference>
<evidence type="ECO:0000256" key="1">
    <source>
        <dbReference type="ARBA" id="ARBA00022729"/>
    </source>
</evidence>
<evidence type="ECO:0000313" key="6">
    <source>
        <dbReference type="Proteomes" id="UP000480178"/>
    </source>
</evidence>
<feature type="domain" description="Yeast cell wall synthesis Kre9/Knh1-like N-terminal" evidence="4">
    <location>
        <begin position="114"/>
        <end position="198"/>
    </location>
</feature>
<organism evidence="5 6">
    <name type="scientific">Rhodocytophaga rosea</name>
    <dbReference type="NCBI Taxonomy" id="2704465"/>
    <lineage>
        <taxon>Bacteria</taxon>
        <taxon>Pseudomonadati</taxon>
        <taxon>Bacteroidota</taxon>
        <taxon>Cytophagia</taxon>
        <taxon>Cytophagales</taxon>
        <taxon>Rhodocytophagaceae</taxon>
        <taxon>Rhodocytophaga</taxon>
    </lineage>
</organism>
<dbReference type="KEGG" id="rhoz:GXP67_25680"/>
<dbReference type="EMBL" id="CP048222">
    <property type="protein sequence ID" value="QHT69793.1"/>
    <property type="molecule type" value="Genomic_DNA"/>
</dbReference>
<feature type="signal peptide" evidence="3">
    <location>
        <begin position="1"/>
        <end position="19"/>
    </location>
</feature>
<evidence type="ECO:0000256" key="3">
    <source>
        <dbReference type="SAM" id="SignalP"/>
    </source>
</evidence>
<keyword evidence="1 3" id="KW-0732">Signal</keyword>
<dbReference type="Proteomes" id="UP000480178">
    <property type="component" value="Chromosome"/>
</dbReference>
<dbReference type="RefSeq" id="WP_162445777.1">
    <property type="nucleotide sequence ID" value="NZ_CP048222.1"/>
</dbReference>
<feature type="region of interest" description="Disordered" evidence="2">
    <location>
        <begin position="160"/>
        <end position="182"/>
    </location>
</feature>